<name>A0A5N6LL44_9ASTR</name>
<keyword evidence="2" id="KW-1185">Reference proteome</keyword>
<dbReference type="Proteomes" id="UP000326396">
    <property type="component" value="Linkage Group LG9"/>
</dbReference>
<reference evidence="1 2" key="1">
    <citation type="submission" date="2019-05" db="EMBL/GenBank/DDBJ databases">
        <title>Mikania micrantha, genome provides insights into the molecular mechanism of rapid growth.</title>
        <authorList>
            <person name="Liu B."/>
        </authorList>
    </citation>
    <scope>NUCLEOTIDE SEQUENCE [LARGE SCALE GENOMIC DNA]</scope>
    <source>
        <strain evidence="1">NLD-2019</strain>
        <tissue evidence="1">Leaf</tissue>
    </source>
</reference>
<gene>
    <name evidence="1" type="ORF">E3N88_39907</name>
</gene>
<accession>A0A5N6LL44</accession>
<evidence type="ECO:0000313" key="2">
    <source>
        <dbReference type="Proteomes" id="UP000326396"/>
    </source>
</evidence>
<sequence>MTLGSAKGELAMEVRGYAMVREFQEGSAGVEERFGESCCDHGFVQHASSARVCGYQRYGRYACFLGKLFFFLVKESFIVGWCFGRSLERFRSVSEMVFGKGCDEEGCVEEGFIGEGGRWL</sequence>
<protein>
    <submittedName>
        <fullName evidence="1">Uncharacterized protein</fullName>
    </submittedName>
</protein>
<dbReference type="AlphaFoldDB" id="A0A5N6LL44"/>
<evidence type="ECO:0000313" key="1">
    <source>
        <dbReference type="EMBL" id="KAD2392930.1"/>
    </source>
</evidence>
<dbReference type="EMBL" id="SZYD01000019">
    <property type="protein sequence ID" value="KAD2392930.1"/>
    <property type="molecule type" value="Genomic_DNA"/>
</dbReference>
<organism evidence="1 2">
    <name type="scientific">Mikania micrantha</name>
    <name type="common">bitter vine</name>
    <dbReference type="NCBI Taxonomy" id="192012"/>
    <lineage>
        <taxon>Eukaryota</taxon>
        <taxon>Viridiplantae</taxon>
        <taxon>Streptophyta</taxon>
        <taxon>Embryophyta</taxon>
        <taxon>Tracheophyta</taxon>
        <taxon>Spermatophyta</taxon>
        <taxon>Magnoliopsida</taxon>
        <taxon>eudicotyledons</taxon>
        <taxon>Gunneridae</taxon>
        <taxon>Pentapetalae</taxon>
        <taxon>asterids</taxon>
        <taxon>campanulids</taxon>
        <taxon>Asterales</taxon>
        <taxon>Asteraceae</taxon>
        <taxon>Asteroideae</taxon>
        <taxon>Heliantheae alliance</taxon>
        <taxon>Eupatorieae</taxon>
        <taxon>Mikania</taxon>
    </lineage>
</organism>
<proteinExistence type="predicted"/>
<comment type="caution">
    <text evidence="1">The sequence shown here is derived from an EMBL/GenBank/DDBJ whole genome shotgun (WGS) entry which is preliminary data.</text>
</comment>